<proteinExistence type="evidence at transcript level"/>
<dbReference type="AlphaFoldDB" id="Q9R1L6"/>
<reference evidence="2" key="3">
    <citation type="submission" date="2005-07" db="EMBL/GenBank/DDBJ databases">
        <authorList>
            <person name="Mural R.J."/>
            <person name="Li P.W."/>
            <person name="Adams M.D."/>
            <person name="Amanatides P.G."/>
            <person name="Baden-Tillson H."/>
            <person name="Barnstead M."/>
            <person name="Chin S.H."/>
            <person name="Dew I."/>
            <person name="Evans C.A."/>
            <person name="Ferriera S."/>
            <person name="Flanigan M."/>
            <person name="Fosler C."/>
            <person name="Glodek A."/>
            <person name="Gu Z."/>
            <person name="Holt R.A."/>
            <person name="Jennings D."/>
            <person name="Kraft C.L."/>
            <person name="Lu F."/>
            <person name="Nguyen T."/>
            <person name="Nusskern D.R."/>
            <person name="Pfannkoch C.M."/>
            <person name="Sitter C."/>
            <person name="Sutton G.G."/>
            <person name="Venter J.C."/>
            <person name="Wang Z."/>
            <person name="Woodage T."/>
            <person name="Zheng X.H."/>
            <person name="Zhong F."/>
        </authorList>
    </citation>
    <scope>NUCLEOTIDE SEQUENCE</scope>
    <source>
        <strain evidence="2">BN</strain>
    </source>
</reference>
<reference evidence="2" key="2">
    <citation type="journal article" date="2005" name="Genome Res.">
        <title>Gene and alternative splicing annotation with AIR.</title>
        <authorList>
            <person name="Florea L."/>
            <person name="Di Francesco V."/>
            <person name="Miller J."/>
            <person name="Turner R."/>
            <person name="Yao A."/>
            <person name="Harris M."/>
            <person name="Walenz B."/>
            <person name="Mobarry C."/>
            <person name="Merkulov G.V."/>
            <person name="Charlab R."/>
            <person name="Dew I."/>
            <person name="Deng Z."/>
            <person name="Istrail S."/>
            <person name="Li P."/>
            <person name="Sutton G."/>
        </authorList>
    </citation>
    <scope>NUCLEOTIDE SEQUENCE</scope>
    <source>
        <strain evidence="2">BN</strain>
    </source>
</reference>
<feature type="non-terminal residue" evidence="1">
    <location>
        <position position="36"/>
    </location>
</feature>
<protein>
    <submittedName>
        <fullName evidence="1">Putative calcium-activated chloride channel CLCA</fullName>
    </submittedName>
    <submittedName>
        <fullName evidence="2">RCG28879</fullName>
    </submittedName>
</protein>
<accession>Q9R1L6</accession>
<organism evidence="1">
    <name type="scientific">Rattus norvegicus</name>
    <name type="common">Rat</name>
    <dbReference type="NCBI Taxonomy" id="10116"/>
    <lineage>
        <taxon>Eukaryota</taxon>
        <taxon>Metazoa</taxon>
        <taxon>Chordata</taxon>
        <taxon>Craniata</taxon>
        <taxon>Vertebrata</taxon>
        <taxon>Euteleostomi</taxon>
        <taxon>Mammalia</taxon>
        <taxon>Eutheria</taxon>
        <taxon>Euarchontoglires</taxon>
        <taxon>Glires</taxon>
        <taxon>Rodentia</taxon>
        <taxon>Myomorpha</taxon>
        <taxon>Muroidea</taxon>
        <taxon>Muridae</taxon>
        <taxon>Murinae</taxon>
        <taxon>Rattus</taxon>
    </lineage>
</organism>
<evidence type="ECO:0000313" key="1">
    <source>
        <dbReference type="EMBL" id="AAD46084.1"/>
    </source>
</evidence>
<feature type="non-terminal residue" evidence="1">
    <location>
        <position position="1"/>
    </location>
</feature>
<dbReference type="EMBL" id="AF077303">
    <property type="protein sequence ID" value="AAD46084.1"/>
    <property type="molecule type" value="mRNA"/>
</dbReference>
<dbReference type="EMBL" id="CH473952">
    <property type="protein sequence ID" value="EDL82383.1"/>
    <property type="molecule type" value="Genomic_DNA"/>
</dbReference>
<sequence>TSGLIPKEAGSEETFKFKPASFKIENGTQIYIAILA</sequence>
<name>Q9R1L6_RAT</name>
<reference evidence="1" key="1">
    <citation type="submission" date="1998-07" db="EMBL/GenBank/DDBJ databases">
        <title>Cloning of a putative Ca+2-activated chloride channel from rat afferent arterioles.</title>
        <authorList>
            <person name="Wolf K."/>
            <person name="Castrop H."/>
            <person name="Kurtz A."/>
        </authorList>
    </citation>
    <scope>NUCLEOTIDE SEQUENCE</scope>
    <source>
        <strain evidence="1">Sprague-Dawley</strain>
    </source>
</reference>
<dbReference type="Proteomes" id="UP000234681">
    <property type="component" value="Chromosome 2"/>
</dbReference>
<evidence type="ECO:0000313" key="2">
    <source>
        <dbReference type="EMBL" id="EDL82383.1"/>
    </source>
</evidence>
<gene>
    <name evidence="2" type="ORF">rCG_28879</name>
</gene>